<reference evidence="2" key="1">
    <citation type="journal article" date="2013" name="Nat. Commun.">
        <title>Whole-genome sequencing of Oryza brachyantha reveals mechanisms underlying Oryza genome evolution.</title>
        <authorList>
            <person name="Chen J."/>
            <person name="Huang Q."/>
            <person name="Gao D."/>
            <person name="Wang J."/>
            <person name="Lang Y."/>
            <person name="Liu T."/>
            <person name="Li B."/>
            <person name="Bai Z."/>
            <person name="Luis Goicoechea J."/>
            <person name="Liang C."/>
            <person name="Chen C."/>
            <person name="Zhang W."/>
            <person name="Sun S."/>
            <person name="Liao Y."/>
            <person name="Zhang X."/>
            <person name="Yang L."/>
            <person name="Song C."/>
            <person name="Wang M."/>
            <person name="Shi J."/>
            <person name="Liu G."/>
            <person name="Liu J."/>
            <person name="Zhou H."/>
            <person name="Zhou W."/>
            <person name="Yu Q."/>
            <person name="An N."/>
            <person name="Chen Y."/>
            <person name="Cai Q."/>
            <person name="Wang B."/>
            <person name="Liu B."/>
            <person name="Min J."/>
            <person name="Huang Y."/>
            <person name="Wu H."/>
            <person name="Li Z."/>
            <person name="Zhang Y."/>
            <person name="Yin Y."/>
            <person name="Song W."/>
            <person name="Jiang J."/>
            <person name="Jackson S.A."/>
            <person name="Wing R.A."/>
            <person name="Wang J."/>
            <person name="Chen M."/>
        </authorList>
    </citation>
    <scope>NUCLEOTIDE SEQUENCE [LARGE SCALE GENOMIC DNA]</scope>
    <source>
        <strain evidence="2">cv. IRGC 101232</strain>
    </source>
</reference>
<feature type="domain" description="Reverse transcriptase" evidence="1">
    <location>
        <begin position="220"/>
        <end position="501"/>
    </location>
</feature>
<dbReference type="Gramene" id="OB11G15610.1">
    <property type="protein sequence ID" value="OB11G15610.1"/>
    <property type="gene ID" value="OB11G15610"/>
</dbReference>
<evidence type="ECO:0000313" key="2">
    <source>
        <dbReference type="EnsemblPlants" id="OB11G15610.1"/>
    </source>
</evidence>
<dbReference type="CDD" id="cd01650">
    <property type="entry name" value="RT_nLTR_like"/>
    <property type="match status" value="1"/>
</dbReference>
<dbReference type="SUPFAM" id="SSF56672">
    <property type="entry name" value="DNA/RNA polymerases"/>
    <property type="match status" value="1"/>
</dbReference>
<dbReference type="HOGENOM" id="CLU_000680_33_4_1"/>
<name>J3N6X5_ORYBR</name>
<proteinExistence type="predicted"/>
<dbReference type="AlphaFoldDB" id="J3N6X5"/>
<dbReference type="PANTHER" id="PTHR31635:SF196">
    <property type="entry name" value="REVERSE TRANSCRIPTASE DOMAIN-CONTAINING PROTEIN-RELATED"/>
    <property type="match status" value="1"/>
</dbReference>
<dbReference type="eggNOG" id="KOG1075">
    <property type="taxonomic scope" value="Eukaryota"/>
</dbReference>
<dbReference type="Proteomes" id="UP000006038">
    <property type="component" value="Chromosome 11"/>
</dbReference>
<evidence type="ECO:0000313" key="3">
    <source>
        <dbReference type="Proteomes" id="UP000006038"/>
    </source>
</evidence>
<dbReference type="STRING" id="4533.J3N6X5"/>
<dbReference type="InterPro" id="IPR043502">
    <property type="entry name" value="DNA/RNA_pol_sf"/>
</dbReference>
<dbReference type="Pfam" id="PF00078">
    <property type="entry name" value="RVT_1"/>
    <property type="match status" value="1"/>
</dbReference>
<protein>
    <recommendedName>
        <fullName evidence="1">Reverse transcriptase domain-containing protein</fullName>
    </recommendedName>
</protein>
<accession>J3N6X5</accession>
<dbReference type="PANTHER" id="PTHR31635">
    <property type="entry name" value="REVERSE TRANSCRIPTASE DOMAIN-CONTAINING PROTEIN-RELATED"/>
    <property type="match status" value="1"/>
</dbReference>
<dbReference type="InterPro" id="IPR000477">
    <property type="entry name" value="RT_dom"/>
</dbReference>
<keyword evidence="3" id="KW-1185">Reference proteome</keyword>
<organism evidence="2">
    <name type="scientific">Oryza brachyantha</name>
    <name type="common">malo sina</name>
    <dbReference type="NCBI Taxonomy" id="4533"/>
    <lineage>
        <taxon>Eukaryota</taxon>
        <taxon>Viridiplantae</taxon>
        <taxon>Streptophyta</taxon>
        <taxon>Embryophyta</taxon>
        <taxon>Tracheophyta</taxon>
        <taxon>Spermatophyta</taxon>
        <taxon>Magnoliopsida</taxon>
        <taxon>Liliopsida</taxon>
        <taxon>Poales</taxon>
        <taxon>Poaceae</taxon>
        <taxon>BOP clade</taxon>
        <taxon>Oryzoideae</taxon>
        <taxon>Oryzeae</taxon>
        <taxon>Oryzinae</taxon>
        <taxon>Oryza</taxon>
    </lineage>
</organism>
<dbReference type="EnsemblPlants" id="OB11G15610.1">
    <property type="protein sequence ID" value="OB11G15610.1"/>
    <property type="gene ID" value="OB11G15610"/>
</dbReference>
<dbReference type="OMA" id="NIMMTQD"/>
<dbReference type="PROSITE" id="PS50878">
    <property type="entry name" value="RT_POL"/>
    <property type="match status" value="1"/>
</dbReference>
<sequence length="507" mass="57641">MQRLDRCLANIEWLNSFPNTSVFHLPLLYSDPILAKIDTARPCYRFCFKFENWWLRERDFGLTVSQAWASSTLNPFALRLKQLSDHLCAWSKKKKPLQQQLAKTEEDVLRIQESPNRHNLIDQEIKLSIVHDALLQKLSDYYKQRAKLHWSLQGDRNTAFFQHNQHETHTKPKSPSQQDILNIIKNMKTDAAPGPDGFNSAFYVSCWDWIKHDVTTLIHDFYTSQVLPPGINSTNIVLIPKKHNPCKPEDFRPISLCNVIYKIIAKSLAIQIREKIADCIDGSQQAFIKGRRASTNLIVVQEILHSFKLSSFHSSAFLLKLDLSKAFDRLEWKFIAHAMLSKGFDPNFINLVLQCISTPSFSVILNGKTTGHFTSQRGLRQGCPLSPYLFVLSVNVLAEKFQEQASLGHIKGIKLNGQGPTIHALFYADDIIITGQANASEASAIRSLLNDFCKICGQTPNWLKSSVIFSSHTSQSERDDVCNFFPVQMLNQSNLYLGNPIYSGTQS</sequence>
<evidence type="ECO:0000259" key="1">
    <source>
        <dbReference type="PROSITE" id="PS50878"/>
    </source>
</evidence>
<reference evidence="2" key="2">
    <citation type="submission" date="2013-04" db="UniProtKB">
        <authorList>
            <consortium name="EnsemblPlants"/>
        </authorList>
    </citation>
    <scope>IDENTIFICATION</scope>
</reference>